<protein>
    <submittedName>
        <fullName evidence="1">Uncharacterized protein</fullName>
    </submittedName>
</protein>
<reference evidence="1 2" key="1">
    <citation type="journal article" date="2022" name="G3 (Bethesda)">
        <title>Whole-genome sequence and methylome profiling of the almond [Prunus dulcis (Mill.) D.A. Webb] cultivar 'Nonpareil'.</title>
        <authorList>
            <person name="D'Amico-Willman K.M."/>
            <person name="Ouma W.Z."/>
            <person name="Meulia T."/>
            <person name="Sideli G.M."/>
            <person name="Gradziel T.M."/>
            <person name="Fresnedo-Ramirez J."/>
        </authorList>
    </citation>
    <scope>NUCLEOTIDE SEQUENCE [LARGE SCALE GENOMIC DNA]</scope>
    <source>
        <strain evidence="1">Clone GOH B32 T37-40</strain>
    </source>
</reference>
<name>A0AAD4WMF3_PRUDU</name>
<sequence length="194" mass="22129">MKEQLRFQKGHIQSDIGTSGRRVITAVAFLMSGITHKNTTKRTGIKFATLMFVKMNKSHTSKDSGYKYQNKWQSKRKPYLAVGWKVIGVIHVSEEVCLAGGAHSGLVLHAMDLVGVILKSTHGVRLLRCEDLEGEAVEAGLRRRRHRVRRQCPRLTYFGVLRLLMKSSLTKNTVQFQIGNYNLWIMKSYTDHKD</sequence>
<dbReference type="Proteomes" id="UP001054821">
    <property type="component" value="Chromosome 2"/>
</dbReference>
<keyword evidence="2" id="KW-1185">Reference proteome</keyword>
<evidence type="ECO:0000313" key="1">
    <source>
        <dbReference type="EMBL" id="KAI5346140.1"/>
    </source>
</evidence>
<gene>
    <name evidence="1" type="ORF">L3X38_014019</name>
</gene>
<evidence type="ECO:0000313" key="2">
    <source>
        <dbReference type="Proteomes" id="UP001054821"/>
    </source>
</evidence>
<organism evidence="1 2">
    <name type="scientific">Prunus dulcis</name>
    <name type="common">Almond</name>
    <name type="synonym">Amygdalus dulcis</name>
    <dbReference type="NCBI Taxonomy" id="3755"/>
    <lineage>
        <taxon>Eukaryota</taxon>
        <taxon>Viridiplantae</taxon>
        <taxon>Streptophyta</taxon>
        <taxon>Embryophyta</taxon>
        <taxon>Tracheophyta</taxon>
        <taxon>Spermatophyta</taxon>
        <taxon>Magnoliopsida</taxon>
        <taxon>eudicotyledons</taxon>
        <taxon>Gunneridae</taxon>
        <taxon>Pentapetalae</taxon>
        <taxon>rosids</taxon>
        <taxon>fabids</taxon>
        <taxon>Rosales</taxon>
        <taxon>Rosaceae</taxon>
        <taxon>Amygdaloideae</taxon>
        <taxon>Amygdaleae</taxon>
        <taxon>Prunus</taxon>
    </lineage>
</organism>
<comment type="caution">
    <text evidence="1">The sequence shown here is derived from an EMBL/GenBank/DDBJ whole genome shotgun (WGS) entry which is preliminary data.</text>
</comment>
<proteinExistence type="predicted"/>
<dbReference type="AlphaFoldDB" id="A0AAD4WMF3"/>
<dbReference type="EMBL" id="JAJFAZ020000002">
    <property type="protein sequence ID" value="KAI5346140.1"/>
    <property type="molecule type" value="Genomic_DNA"/>
</dbReference>
<accession>A0AAD4WMF3</accession>